<protein>
    <submittedName>
        <fullName evidence="1">Uncharacterized protein</fullName>
    </submittedName>
</protein>
<reference evidence="1" key="1">
    <citation type="submission" date="2021-04" db="EMBL/GenBank/DDBJ databases">
        <title>Taxonomic assessment of Weissella genus.</title>
        <authorList>
            <person name="Fanelli F."/>
            <person name="Chieffi D."/>
            <person name="Dell'Aquila A."/>
            <person name="Gyu-Sung C."/>
            <person name="Franz C.M.A.P."/>
            <person name="Fusco V."/>
        </authorList>
    </citation>
    <scope>NUCLEOTIDE SEQUENCE</scope>
    <source>
        <strain evidence="1">LMG 25373</strain>
    </source>
</reference>
<name>A0ABT0VFW9_9LACO</name>
<dbReference type="Proteomes" id="UP001057481">
    <property type="component" value="Unassembled WGS sequence"/>
</dbReference>
<evidence type="ECO:0000313" key="1">
    <source>
        <dbReference type="EMBL" id="MCM2436723.1"/>
    </source>
</evidence>
<gene>
    <name evidence="1" type="ORF">KAK10_02095</name>
</gene>
<dbReference type="RefSeq" id="WP_250966289.1">
    <property type="nucleotide sequence ID" value="NZ_JAGMVS010000038.1"/>
</dbReference>
<accession>A0ABT0VFW9</accession>
<evidence type="ECO:0000313" key="2">
    <source>
        <dbReference type="Proteomes" id="UP001057481"/>
    </source>
</evidence>
<keyword evidence="2" id="KW-1185">Reference proteome</keyword>
<dbReference type="EMBL" id="JAGMVS010000038">
    <property type="protein sequence ID" value="MCM2436723.1"/>
    <property type="molecule type" value="Genomic_DNA"/>
</dbReference>
<organism evidence="1 2">
    <name type="scientific">Periweissella beninensis</name>
    <dbReference type="NCBI Taxonomy" id="504936"/>
    <lineage>
        <taxon>Bacteria</taxon>
        <taxon>Bacillati</taxon>
        <taxon>Bacillota</taxon>
        <taxon>Bacilli</taxon>
        <taxon>Lactobacillales</taxon>
        <taxon>Lactobacillaceae</taxon>
        <taxon>Periweissella</taxon>
    </lineage>
</organism>
<sequence length="57" mass="6004">MNKKGVSIFAGILGSLGAVAIIGKKHKINVIQKKLTLKLSVKFTIVLSIKDVSKGLG</sequence>
<proteinExistence type="predicted"/>
<comment type="caution">
    <text evidence="1">The sequence shown here is derived from an EMBL/GenBank/DDBJ whole genome shotgun (WGS) entry which is preliminary data.</text>
</comment>